<evidence type="ECO:0000259" key="10">
    <source>
        <dbReference type="Pfam" id="PF25198"/>
    </source>
</evidence>
<evidence type="ECO:0000259" key="9">
    <source>
        <dbReference type="Pfam" id="PF05504"/>
    </source>
</evidence>
<evidence type="ECO:0000256" key="6">
    <source>
        <dbReference type="ARBA" id="ARBA00023139"/>
    </source>
</evidence>
<comment type="caution">
    <text evidence="11">The sequence shown here is derived from an EMBL/GenBank/DDBJ whole genome shotgun (WGS) entry which is preliminary data.</text>
</comment>
<keyword evidence="4 8" id="KW-0732">Signal</keyword>
<accession>A0A8J2YCK5</accession>
<evidence type="ECO:0000313" key="11">
    <source>
        <dbReference type="EMBL" id="GGE16824.1"/>
    </source>
</evidence>
<feature type="domain" description="Spore germination GerAC-like C-terminal" evidence="9">
    <location>
        <begin position="213"/>
        <end position="374"/>
    </location>
</feature>
<name>A0A8J2YCK5_9BACL</name>
<dbReference type="Proteomes" id="UP000625210">
    <property type="component" value="Unassembled WGS sequence"/>
</dbReference>
<evidence type="ECO:0000256" key="4">
    <source>
        <dbReference type="ARBA" id="ARBA00022729"/>
    </source>
</evidence>
<feature type="chain" id="PRO_5038711825" description="Germination protein, Ger(X)C family" evidence="8">
    <location>
        <begin position="27"/>
        <end position="378"/>
    </location>
</feature>
<keyword evidence="12" id="KW-1185">Reference proteome</keyword>
<dbReference type="Pfam" id="PF25198">
    <property type="entry name" value="Spore_GerAC_N"/>
    <property type="match status" value="1"/>
</dbReference>
<dbReference type="InterPro" id="IPR046953">
    <property type="entry name" value="Spore_GerAC-like_C"/>
</dbReference>
<dbReference type="InterPro" id="IPR057336">
    <property type="entry name" value="GerAC_N"/>
</dbReference>
<dbReference type="PANTHER" id="PTHR35789">
    <property type="entry name" value="SPORE GERMINATION PROTEIN B3"/>
    <property type="match status" value="1"/>
</dbReference>
<dbReference type="InterPro" id="IPR038501">
    <property type="entry name" value="Spore_GerAC_C_sf"/>
</dbReference>
<dbReference type="GO" id="GO:0009847">
    <property type="term" value="P:spore germination"/>
    <property type="evidence" value="ECO:0007669"/>
    <property type="project" value="InterPro"/>
</dbReference>
<dbReference type="RefSeq" id="WP_268234844.1">
    <property type="nucleotide sequence ID" value="NZ_BMHQ01000005.1"/>
</dbReference>
<reference evidence="11" key="2">
    <citation type="submission" date="2020-09" db="EMBL/GenBank/DDBJ databases">
        <authorList>
            <person name="Sun Q."/>
            <person name="Zhou Y."/>
        </authorList>
    </citation>
    <scope>NUCLEOTIDE SEQUENCE</scope>
    <source>
        <strain evidence="11">CGMCC 1.15179</strain>
    </source>
</reference>
<evidence type="ECO:0008006" key="13">
    <source>
        <dbReference type="Google" id="ProtNLM"/>
    </source>
</evidence>
<comment type="similarity">
    <text evidence="2">Belongs to the GerABKC lipoprotein family.</text>
</comment>
<comment type="subcellular location">
    <subcellularLocation>
        <location evidence="1">Membrane</location>
        <topology evidence="1">Lipid-anchor</topology>
    </subcellularLocation>
</comment>
<feature type="signal peptide" evidence="8">
    <location>
        <begin position="1"/>
        <end position="26"/>
    </location>
</feature>
<protein>
    <recommendedName>
        <fullName evidence="13">Germination protein, Ger(X)C family</fullName>
    </recommendedName>
</protein>
<dbReference type="Pfam" id="PF05504">
    <property type="entry name" value="Spore_GerAC"/>
    <property type="match status" value="1"/>
</dbReference>
<keyword evidence="3" id="KW-0309">Germination</keyword>
<feature type="domain" description="Spore germination protein N-terminal" evidence="10">
    <location>
        <begin position="25"/>
        <end position="203"/>
    </location>
</feature>
<evidence type="ECO:0000256" key="3">
    <source>
        <dbReference type="ARBA" id="ARBA00022544"/>
    </source>
</evidence>
<keyword evidence="5" id="KW-0472">Membrane</keyword>
<evidence type="ECO:0000256" key="1">
    <source>
        <dbReference type="ARBA" id="ARBA00004635"/>
    </source>
</evidence>
<dbReference type="AlphaFoldDB" id="A0A8J2YCK5"/>
<sequence length="378" mass="42842">MFPLLRPVRGWAVLCMLLALTGCWDAREVEERTSVIALGVDAHPQGYEVTVQVPNPLKVVGSGGSGGGGGEGGQAAVQLFTGVGKTLNDAMNEIRNQTNQRIFFGHTQLLMLGDQMARKGISGMLDALRRQQEIRRRQWALVVKGKAKDAMKASPKLEQIPMEYMVYLIANGVREGRYSSEGLSDLYSNIFNPGKQPILNFIEAEPEKVRWLGLAIMNKDRMVGLLPRKESQVLLQLRDEEVGESFNTPCHKRGYIVFQPQGLKRDVRIQFQGIRPVIRVNVDLRGEIVEKSCDVDLSRDPVIHALEKQVRRRYEHLAQTMVARLQKQFRTDACNFGNRVRAYYPQKWKQLDWSEAFSQADVRVNYHVKILRIGLEAK</sequence>
<dbReference type="InterPro" id="IPR008844">
    <property type="entry name" value="Spore_GerAC-like"/>
</dbReference>
<keyword evidence="7" id="KW-0449">Lipoprotein</keyword>
<evidence type="ECO:0000256" key="7">
    <source>
        <dbReference type="ARBA" id="ARBA00023288"/>
    </source>
</evidence>
<dbReference type="NCBIfam" id="TIGR02887">
    <property type="entry name" value="spore_ger_x_C"/>
    <property type="match status" value="1"/>
</dbReference>
<evidence type="ECO:0000256" key="8">
    <source>
        <dbReference type="SAM" id="SignalP"/>
    </source>
</evidence>
<evidence type="ECO:0000256" key="2">
    <source>
        <dbReference type="ARBA" id="ARBA00007886"/>
    </source>
</evidence>
<dbReference type="EMBL" id="BMHQ01000005">
    <property type="protein sequence ID" value="GGE16824.1"/>
    <property type="molecule type" value="Genomic_DNA"/>
</dbReference>
<proteinExistence type="inferred from homology"/>
<evidence type="ECO:0000313" key="12">
    <source>
        <dbReference type="Proteomes" id="UP000625210"/>
    </source>
</evidence>
<evidence type="ECO:0000256" key="5">
    <source>
        <dbReference type="ARBA" id="ARBA00023136"/>
    </source>
</evidence>
<dbReference type="PANTHER" id="PTHR35789:SF1">
    <property type="entry name" value="SPORE GERMINATION PROTEIN B3"/>
    <property type="match status" value="1"/>
</dbReference>
<keyword evidence="6" id="KW-0564">Palmitate</keyword>
<dbReference type="PROSITE" id="PS51257">
    <property type="entry name" value="PROKAR_LIPOPROTEIN"/>
    <property type="match status" value="1"/>
</dbReference>
<organism evidence="11 12">
    <name type="scientific">Marinithermofilum abyssi</name>
    <dbReference type="NCBI Taxonomy" id="1571185"/>
    <lineage>
        <taxon>Bacteria</taxon>
        <taxon>Bacillati</taxon>
        <taxon>Bacillota</taxon>
        <taxon>Bacilli</taxon>
        <taxon>Bacillales</taxon>
        <taxon>Thermoactinomycetaceae</taxon>
        <taxon>Marinithermofilum</taxon>
    </lineage>
</organism>
<dbReference type="Gene3D" id="3.30.300.210">
    <property type="entry name" value="Nutrient germinant receptor protein C, domain 3"/>
    <property type="match status" value="1"/>
</dbReference>
<dbReference type="GO" id="GO:0016020">
    <property type="term" value="C:membrane"/>
    <property type="evidence" value="ECO:0007669"/>
    <property type="project" value="UniProtKB-SubCell"/>
</dbReference>
<reference evidence="11" key="1">
    <citation type="journal article" date="2014" name="Int. J. Syst. Evol. Microbiol.">
        <title>Complete genome sequence of Corynebacterium casei LMG S-19264T (=DSM 44701T), isolated from a smear-ripened cheese.</title>
        <authorList>
            <consortium name="US DOE Joint Genome Institute (JGI-PGF)"/>
            <person name="Walter F."/>
            <person name="Albersmeier A."/>
            <person name="Kalinowski J."/>
            <person name="Ruckert C."/>
        </authorList>
    </citation>
    <scope>NUCLEOTIDE SEQUENCE</scope>
    <source>
        <strain evidence="11">CGMCC 1.15179</strain>
    </source>
</reference>
<gene>
    <name evidence="11" type="ORF">GCM10011571_18130</name>
</gene>